<feature type="transmembrane region" description="Helical" evidence="1">
    <location>
        <begin position="21"/>
        <end position="41"/>
    </location>
</feature>
<comment type="caution">
    <text evidence="2">The sequence shown here is derived from an EMBL/GenBank/DDBJ whole genome shotgun (WGS) entry which is preliminary data.</text>
</comment>
<feature type="transmembrane region" description="Helical" evidence="1">
    <location>
        <begin position="168"/>
        <end position="188"/>
    </location>
</feature>
<keyword evidence="3" id="KW-1185">Reference proteome</keyword>
<feature type="transmembrane region" description="Helical" evidence="1">
    <location>
        <begin position="99"/>
        <end position="119"/>
    </location>
</feature>
<sequence length="222" mass="25497">MKTQLSTLWYQLLVRNLKVKICFALLQMGLLYQYCQTVTFSKQINIFNTFPANSPYFIFQNLNWFLYYLVPLVTTIPVFKEFLLKQNVFVWIRKSDDQLPLLAVGLMGIMNAVLYNLYFWGFIWLFESDSASLSFISELALATTLSLFASTILVLLLNMLLRGIVGELLTIVLFLTILALKINWLILITTPGNFLTLSAWLSLWIIGLGGLLGLVYRQVELL</sequence>
<evidence type="ECO:0000313" key="2">
    <source>
        <dbReference type="EMBL" id="OAD63548.1"/>
    </source>
</evidence>
<feature type="transmembrane region" description="Helical" evidence="1">
    <location>
        <begin position="194"/>
        <end position="216"/>
    </location>
</feature>
<protein>
    <recommendedName>
        <fullName evidence="4">ABC transporter permease</fullName>
    </recommendedName>
</protein>
<keyword evidence="1" id="KW-0812">Transmembrane</keyword>
<proteinExistence type="predicted"/>
<keyword evidence="1" id="KW-0472">Membrane</keyword>
<dbReference type="EMBL" id="LXND01000068">
    <property type="protein sequence ID" value="OAD63548.1"/>
    <property type="molecule type" value="Genomic_DNA"/>
</dbReference>
<name>A0ABX2UF97_9LACO</name>
<reference evidence="2 3" key="1">
    <citation type="submission" date="2016-05" db="EMBL/GenBank/DDBJ databases">
        <title>Draft genome sequence of Pediococcus parvulus 2.6, a probiotic beta-glucan producer strain.</title>
        <authorList>
            <person name="Mohedano M.L."/>
            <person name="Perez-Ramos A."/>
            <person name="Duenas M.T."/>
            <person name="Lamontanara A."/>
            <person name="Orru L."/>
            <person name="Spano G."/>
            <person name="Capozzi V."/>
            <person name="Lopez P."/>
        </authorList>
    </citation>
    <scope>NUCLEOTIDE SEQUENCE [LARGE SCALE GENOMIC DNA]</scope>
    <source>
        <strain evidence="2 3">2.6</strain>
    </source>
</reference>
<dbReference type="RefSeq" id="WP_068807553.1">
    <property type="nucleotide sequence ID" value="NZ_CP158977.1"/>
</dbReference>
<keyword evidence="1" id="KW-1133">Transmembrane helix</keyword>
<accession>A0ABX2UF97</accession>
<feature type="transmembrane region" description="Helical" evidence="1">
    <location>
        <begin position="139"/>
        <end position="161"/>
    </location>
</feature>
<evidence type="ECO:0008006" key="4">
    <source>
        <dbReference type="Google" id="ProtNLM"/>
    </source>
</evidence>
<evidence type="ECO:0000313" key="3">
    <source>
        <dbReference type="Proteomes" id="UP000077280"/>
    </source>
</evidence>
<organism evidence="2 3">
    <name type="scientific">Pediococcus parvulus</name>
    <dbReference type="NCBI Taxonomy" id="54062"/>
    <lineage>
        <taxon>Bacteria</taxon>
        <taxon>Bacillati</taxon>
        <taxon>Bacillota</taxon>
        <taxon>Bacilli</taxon>
        <taxon>Lactobacillales</taxon>
        <taxon>Lactobacillaceae</taxon>
        <taxon>Pediococcus</taxon>
    </lineage>
</organism>
<evidence type="ECO:0000256" key="1">
    <source>
        <dbReference type="SAM" id="Phobius"/>
    </source>
</evidence>
<dbReference type="Proteomes" id="UP000077280">
    <property type="component" value="Unassembled WGS sequence"/>
</dbReference>
<feature type="transmembrane region" description="Helical" evidence="1">
    <location>
        <begin position="61"/>
        <end position="79"/>
    </location>
</feature>
<gene>
    <name evidence="2" type="ORF">A7K95_09040</name>
</gene>